<evidence type="ECO:0000313" key="2">
    <source>
        <dbReference type="Proteomes" id="UP000468591"/>
    </source>
</evidence>
<proteinExistence type="predicted"/>
<reference evidence="1 2" key="1">
    <citation type="submission" date="2020-01" db="EMBL/GenBank/DDBJ databases">
        <title>Sulfitobacter sediminilitoris sp. nov., isolated from a tidal flat.</title>
        <authorList>
            <person name="Park S."/>
            <person name="Yoon J.-H."/>
        </authorList>
    </citation>
    <scope>NUCLEOTIDE SEQUENCE [LARGE SCALE GENOMIC DNA]</scope>
    <source>
        <strain evidence="1 2">JBTF-M27</strain>
    </source>
</reference>
<organism evidence="1 2">
    <name type="scientific">Sulfitobacter sediminilitoris</name>
    <dbReference type="NCBI Taxonomy" id="2698830"/>
    <lineage>
        <taxon>Bacteria</taxon>
        <taxon>Pseudomonadati</taxon>
        <taxon>Pseudomonadota</taxon>
        <taxon>Alphaproteobacteria</taxon>
        <taxon>Rhodobacterales</taxon>
        <taxon>Roseobacteraceae</taxon>
        <taxon>Sulfitobacter</taxon>
    </lineage>
</organism>
<gene>
    <name evidence="1" type="ORF">GV827_05465</name>
</gene>
<evidence type="ECO:0000313" key="1">
    <source>
        <dbReference type="EMBL" id="NEK21850.1"/>
    </source>
</evidence>
<dbReference type="Proteomes" id="UP000468591">
    <property type="component" value="Unassembled WGS sequence"/>
</dbReference>
<name>A0A6P0C8V3_9RHOB</name>
<accession>A0A6P0C8V3</accession>
<keyword evidence="1" id="KW-0238">DNA-binding</keyword>
<comment type="caution">
    <text evidence="1">The sequence shown here is derived from an EMBL/GenBank/DDBJ whole genome shotgun (WGS) entry which is preliminary data.</text>
</comment>
<protein>
    <submittedName>
        <fullName evidence="1">DNA-binding protein</fullName>
    </submittedName>
</protein>
<keyword evidence="2" id="KW-1185">Reference proteome</keyword>
<sequence length="67" mass="7706">MRPTYAARYLGISQSKLAKLRMQNCPTTGPPFSKIAGMVVYRRPDLDRWVEENQVVDHRDSRTPATK</sequence>
<dbReference type="GO" id="GO:0003677">
    <property type="term" value="F:DNA binding"/>
    <property type="evidence" value="ECO:0007669"/>
    <property type="project" value="UniProtKB-KW"/>
</dbReference>
<dbReference type="EMBL" id="JAABNT010000002">
    <property type="protein sequence ID" value="NEK21850.1"/>
    <property type="molecule type" value="Genomic_DNA"/>
</dbReference>
<dbReference type="AlphaFoldDB" id="A0A6P0C8V3"/>